<reference evidence="1" key="1">
    <citation type="submission" date="2020-07" db="EMBL/GenBank/DDBJ databases">
        <title>Multicomponent nature underlies the extraordinary mechanical properties of spider dragline silk.</title>
        <authorList>
            <person name="Kono N."/>
            <person name="Nakamura H."/>
            <person name="Mori M."/>
            <person name="Yoshida Y."/>
            <person name="Ohtoshi R."/>
            <person name="Malay A.D."/>
            <person name="Moran D.A.P."/>
            <person name="Tomita M."/>
            <person name="Numata K."/>
            <person name="Arakawa K."/>
        </authorList>
    </citation>
    <scope>NUCLEOTIDE SEQUENCE</scope>
</reference>
<comment type="caution">
    <text evidence="1">The sequence shown here is derived from an EMBL/GenBank/DDBJ whole genome shotgun (WGS) entry which is preliminary data.</text>
</comment>
<dbReference type="AlphaFoldDB" id="A0A8X6IZF0"/>
<name>A0A8X6IZF0_TRICU</name>
<keyword evidence="2" id="KW-1185">Reference proteome</keyword>
<sequence>MKRNGDLARDPDEVFFRWREHFVELLMDENEGEDLSTCNMLSTMCSDGEDLEHNTPTMYEVKEAVKKLSTIIDYLNPIASKLDSFNLMKRV</sequence>
<evidence type="ECO:0000313" key="1">
    <source>
        <dbReference type="EMBL" id="GFR14070.1"/>
    </source>
</evidence>
<evidence type="ECO:0000313" key="2">
    <source>
        <dbReference type="Proteomes" id="UP000887116"/>
    </source>
</evidence>
<organism evidence="1 2">
    <name type="scientific">Trichonephila clavata</name>
    <name type="common">Joro spider</name>
    <name type="synonym">Nephila clavata</name>
    <dbReference type="NCBI Taxonomy" id="2740835"/>
    <lineage>
        <taxon>Eukaryota</taxon>
        <taxon>Metazoa</taxon>
        <taxon>Ecdysozoa</taxon>
        <taxon>Arthropoda</taxon>
        <taxon>Chelicerata</taxon>
        <taxon>Arachnida</taxon>
        <taxon>Araneae</taxon>
        <taxon>Araneomorphae</taxon>
        <taxon>Entelegynae</taxon>
        <taxon>Araneoidea</taxon>
        <taxon>Nephilidae</taxon>
        <taxon>Trichonephila</taxon>
    </lineage>
</organism>
<dbReference type="Proteomes" id="UP000887116">
    <property type="component" value="Unassembled WGS sequence"/>
</dbReference>
<gene>
    <name evidence="1" type="ORF">TNCT_491801</name>
</gene>
<accession>A0A8X6IZF0</accession>
<protein>
    <submittedName>
        <fullName evidence="1">Uncharacterized protein</fullName>
    </submittedName>
</protein>
<proteinExistence type="predicted"/>
<dbReference type="EMBL" id="BMAO01007162">
    <property type="protein sequence ID" value="GFR14070.1"/>
    <property type="molecule type" value="Genomic_DNA"/>
</dbReference>